<dbReference type="PANTHER" id="PTHR43179">
    <property type="entry name" value="RHAMNOSYLTRANSFERASE WBBL"/>
    <property type="match status" value="1"/>
</dbReference>
<name>A0ABV4GXP7_9ACTN</name>
<evidence type="ECO:0000256" key="1">
    <source>
        <dbReference type="ARBA" id="ARBA00004776"/>
    </source>
</evidence>
<evidence type="ECO:0000313" key="7">
    <source>
        <dbReference type="EMBL" id="MEZ0164102.1"/>
    </source>
</evidence>
<sequence>MSPVPGAGGLGVVVVNYGDPSVLEHHLLRHDLTAVARVVVVDNFSTAAHRDAVAALCRRRGLDAVLLPRNDGFGAGVNAGAAHALAAGCRALLLVNPDLRLEPAVAAALHAEVRAHPDRLVAPRIVREDGRRWFDGAQVSLRTGRTGRTGRLTGPDLVPWLTGACLAVHRDLWEAVGGFAPEYFLYWEDVDLSLRVQRRGGRLLVREDLLAVHAVGGTQAGAGKSPAYVRFHCRNRLLFARRNLGARAAARQALGAPRYAAEVLRRDGWRRLLVDRAPLRAAVRGTLAGWVVAFSPRRPPVPGAARAAADAGAAPVRARAGAGHRG</sequence>
<evidence type="ECO:0000313" key="8">
    <source>
        <dbReference type="Proteomes" id="UP001565927"/>
    </source>
</evidence>
<gene>
    <name evidence="7" type="ORF">AB2L27_04885</name>
</gene>
<dbReference type="InterPro" id="IPR029044">
    <property type="entry name" value="Nucleotide-diphossugar_trans"/>
</dbReference>
<dbReference type="SUPFAM" id="SSF53448">
    <property type="entry name" value="Nucleotide-diphospho-sugar transferases"/>
    <property type="match status" value="1"/>
</dbReference>
<evidence type="ECO:0000256" key="5">
    <source>
        <dbReference type="SAM" id="MobiDB-lite"/>
    </source>
</evidence>
<proteinExistence type="inferred from homology"/>
<dbReference type="GO" id="GO:0016757">
    <property type="term" value="F:glycosyltransferase activity"/>
    <property type="evidence" value="ECO:0007669"/>
    <property type="project" value="UniProtKB-KW"/>
</dbReference>
<keyword evidence="8" id="KW-1185">Reference proteome</keyword>
<feature type="region of interest" description="Disordered" evidence="5">
    <location>
        <begin position="303"/>
        <end position="326"/>
    </location>
</feature>
<dbReference type="Gene3D" id="3.90.550.10">
    <property type="entry name" value="Spore Coat Polysaccharide Biosynthesis Protein SpsA, Chain A"/>
    <property type="match status" value="1"/>
</dbReference>
<reference evidence="7 8" key="1">
    <citation type="submission" date="2024-07" db="EMBL/GenBank/DDBJ databases">
        <authorList>
            <person name="Thanompreechachai J."/>
            <person name="Duangmal K."/>
        </authorList>
    </citation>
    <scope>NUCLEOTIDE SEQUENCE [LARGE SCALE GENOMIC DNA]</scope>
    <source>
        <strain evidence="7 8">LSe6-4</strain>
    </source>
</reference>
<dbReference type="InterPro" id="IPR001173">
    <property type="entry name" value="Glyco_trans_2-like"/>
</dbReference>
<dbReference type="Proteomes" id="UP001565927">
    <property type="component" value="Unassembled WGS sequence"/>
</dbReference>
<dbReference type="Pfam" id="PF00535">
    <property type="entry name" value="Glycos_transf_2"/>
    <property type="match status" value="1"/>
</dbReference>
<feature type="domain" description="Glycosyltransferase 2-like" evidence="6">
    <location>
        <begin position="36"/>
        <end position="172"/>
    </location>
</feature>
<evidence type="ECO:0000256" key="2">
    <source>
        <dbReference type="ARBA" id="ARBA00006739"/>
    </source>
</evidence>
<keyword evidence="3 7" id="KW-0328">Glycosyltransferase</keyword>
<comment type="similarity">
    <text evidence="2">Belongs to the glycosyltransferase 2 family.</text>
</comment>
<accession>A0ABV4GXP7</accession>
<protein>
    <submittedName>
        <fullName evidence="7">Glycosyltransferase</fullName>
        <ecNumber evidence="7">2.4.-.-</ecNumber>
    </submittedName>
</protein>
<evidence type="ECO:0000256" key="4">
    <source>
        <dbReference type="ARBA" id="ARBA00022679"/>
    </source>
</evidence>
<evidence type="ECO:0000256" key="3">
    <source>
        <dbReference type="ARBA" id="ARBA00022676"/>
    </source>
</evidence>
<dbReference type="EMBL" id="JBGFTU010000004">
    <property type="protein sequence ID" value="MEZ0164102.1"/>
    <property type="molecule type" value="Genomic_DNA"/>
</dbReference>
<dbReference type="PANTHER" id="PTHR43179:SF12">
    <property type="entry name" value="GALACTOFURANOSYLTRANSFERASE GLFT2"/>
    <property type="match status" value="1"/>
</dbReference>
<keyword evidence="4 7" id="KW-0808">Transferase</keyword>
<evidence type="ECO:0000259" key="6">
    <source>
        <dbReference type="Pfam" id="PF00535"/>
    </source>
</evidence>
<comment type="caution">
    <text evidence="7">The sequence shown here is derived from an EMBL/GenBank/DDBJ whole genome shotgun (WGS) entry which is preliminary data.</text>
</comment>
<comment type="pathway">
    <text evidence="1">Cell wall biogenesis; cell wall polysaccharide biosynthesis.</text>
</comment>
<organism evidence="7 8">
    <name type="scientific">Kineococcus halophytocola</name>
    <dbReference type="NCBI Taxonomy" id="3234027"/>
    <lineage>
        <taxon>Bacteria</taxon>
        <taxon>Bacillati</taxon>
        <taxon>Actinomycetota</taxon>
        <taxon>Actinomycetes</taxon>
        <taxon>Kineosporiales</taxon>
        <taxon>Kineosporiaceae</taxon>
        <taxon>Kineococcus</taxon>
    </lineage>
</organism>
<dbReference type="EC" id="2.4.-.-" evidence="7"/>